<dbReference type="EMBL" id="VLLB01000004">
    <property type="protein sequence ID" value="TWI65178.1"/>
    <property type="molecule type" value="Genomic_DNA"/>
</dbReference>
<evidence type="ECO:0000313" key="5">
    <source>
        <dbReference type="EMBL" id="TWI65178.1"/>
    </source>
</evidence>
<dbReference type="Pfam" id="PF04586">
    <property type="entry name" value="Peptidase_S78"/>
    <property type="match status" value="1"/>
</dbReference>
<protein>
    <recommendedName>
        <fullName evidence="4">Prohead serine protease domain-containing protein</fullName>
    </recommendedName>
</protein>
<dbReference type="RefSeq" id="WP_158643135.1">
    <property type="nucleotide sequence ID" value="NZ_VLLB01000004.1"/>
</dbReference>
<reference evidence="5 6" key="1">
    <citation type="journal article" date="2015" name="Stand. Genomic Sci.">
        <title>Genomic Encyclopedia of Bacterial and Archaeal Type Strains, Phase III: the genomes of soil and plant-associated and newly described type strains.</title>
        <authorList>
            <person name="Whitman W.B."/>
            <person name="Woyke T."/>
            <person name="Klenk H.P."/>
            <person name="Zhou Y."/>
            <person name="Lilburn T.G."/>
            <person name="Beck B.J."/>
            <person name="De Vos P."/>
            <person name="Vandamme P."/>
            <person name="Eisen J.A."/>
            <person name="Garrity G."/>
            <person name="Hugenholtz P."/>
            <person name="Kyrpides N.C."/>
        </authorList>
    </citation>
    <scope>NUCLEOTIDE SEQUENCE [LARGE SCALE GENOMIC DNA]</scope>
    <source>
        <strain evidence="5 6">CGMCC 1.10822</strain>
    </source>
</reference>
<organism evidence="5 6">
    <name type="scientific">Pseudoduganella lurida</name>
    <dbReference type="NCBI Taxonomy" id="1036180"/>
    <lineage>
        <taxon>Bacteria</taxon>
        <taxon>Pseudomonadati</taxon>
        <taxon>Pseudomonadota</taxon>
        <taxon>Betaproteobacteria</taxon>
        <taxon>Burkholderiales</taxon>
        <taxon>Oxalobacteraceae</taxon>
        <taxon>Telluria group</taxon>
        <taxon>Pseudoduganella</taxon>
    </lineage>
</organism>
<dbReference type="GO" id="GO:0008233">
    <property type="term" value="F:peptidase activity"/>
    <property type="evidence" value="ECO:0007669"/>
    <property type="project" value="UniProtKB-KW"/>
</dbReference>
<evidence type="ECO:0000313" key="6">
    <source>
        <dbReference type="Proteomes" id="UP000318431"/>
    </source>
</evidence>
<dbReference type="Proteomes" id="UP000318431">
    <property type="component" value="Unassembled WGS sequence"/>
</dbReference>
<name>A0A562R7X3_9BURK</name>
<evidence type="ECO:0000256" key="3">
    <source>
        <dbReference type="ARBA" id="ARBA00022801"/>
    </source>
</evidence>
<keyword evidence="3" id="KW-0378">Hydrolase</keyword>
<keyword evidence="2" id="KW-0645">Protease</keyword>
<feature type="domain" description="Prohead serine protease" evidence="4">
    <location>
        <begin position="18"/>
        <end position="155"/>
    </location>
</feature>
<keyword evidence="6" id="KW-1185">Reference proteome</keyword>
<evidence type="ECO:0000256" key="2">
    <source>
        <dbReference type="ARBA" id="ARBA00022670"/>
    </source>
</evidence>
<comment type="caution">
    <text evidence="5">The sequence shown here is derived from an EMBL/GenBank/DDBJ whole genome shotgun (WGS) entry which is preliminary data.</text>
</comment>
<dbReference type="NCBIfam" id="TIGR01543">
    <property type="entry name" value="proheadase_HK97"/>
    <property type="match status" value="1"/>
</dbReference>
<evidence type="ECO:0000256" key="1">
    <source>
        <dbReference type="ARBA" id="ARBA00022612"/>
    </source>
</evidence>
<proteinExistence type="predicted"/>
<gene>
    <name evidence="5" type="ORF">IP91_02585</name>
</gene>
<accession>A0A562R7X3</accession>
<dbReference type="OrthoDB" id="9804926at2"/>
<dbReference type="InterPro" id="IPR006433">
    <property type="entry name" value="Prohead_protease"/>
</dbReference>
<dbReference type="GO" id="GO:0006508">
    <property type="term" value="P:proteolysis"/>
    <property type="evidence" value="ECO:0007669"/>
    <property type="project" value="UniProtKB-KW"/>
</dbReference>
<sequence>MQRILKTLKLDDVSLKFDGESGVFSGYASVFGGVDSYGDTIIKGAFEATLRNGKPKMFYNHKWDSIPIGKWTKAKEDDKGLFVEGELTPGLSLSADVRAAMLHGTLDGLSIGGWVKKGDYEEVEQGRIIRKWSNLVEISPVVFPADGAARIDLSSVKSMGIDIEALLPDVETERDLERLLRDAGLGKKESMALLSKAKAIFIGRDAPKGVDAKMAADIMKRLDRLSK</sequence>
<evidence type="ECO:0000259" key="4">
    <source>
        <dbReference type="Pfam" id="PF04586"/>
    </source>
</evidence>
<dbReference type="InterPro" id="IPR054613">
    <property type="entry name" value="Peptidase_S78_dom"/>
</dbReference>
<dbReference type="AlphaFoldDB" id="A0A562R7X3"/>
<keyword evidence="1" id="KW-1188">Viral release from host cell</keyword>